<keyword evidence="3" id="KW-1185">Reference proteome</keyword>
<dbReference type="SUPFAM" id="SSF53335">
    <property type="entry name" value="S-adenosyl-L-methionine-dependent methyltransferases"/>
    <property type="match status" value="1"/>
</dbReference>
<feature type="domain" description="Tellurite resistance methyltransferase TehB-like" evidence="1">
    <location>
        <begin position="26"/>
        <end position="181"/>
    </location>
</feature>
<dbReference type="RefSeq" id="WP_203364999.1">
    <property type="nucleotide sequence ID" value="NZ_WSFT01000010.1"/>
</dbReference>
<dbReference type="GO" id="GO:0008168">
    <property type="term" value="F:methyltransferase activity"/>
    <property type="evidence" value="ECO:0007669"/>
    <property type="project" value="UniProtKB-KW"/>
</dbReference>
<evidence type="ECO:0000313" key="3">
    <source>
        <dbReference type="Proteomes" id="UP000724672"/>
    </source>
</evidence>
<gene>
    <name evidence="2" type="ORF">GOQ27_01245</name>
</gene>
<accession>A0A942Z556</accession>
<comment type="caution">
    <text evidence="2">The sequence shown here is derived from an EMBL/GenBank/DDBJ whole genome shotgun (WGS) entry which is preliminary data.</text>
</comment>
<sequence>MNNSWEMKYRELKNIWGLEAEHILVQYQTMVKPGKVLDLGIGEGRNSLMFALKGHKIEGVDISETALQRCKELFTDIGCEYSLVHKELSEYEIQEQNCSLIISTWSLNFLKKTEAIQIIKEAQRGLVSGGLLYIGVFSKDDPQYQEYKAKYQEVETDSYYIPERNIIKTYFEKNELLRTIESDCEIICIKEDISLDIGHGEEHYHGALELVIRKI</sequence>
<dbReference type="InterPro" id="IPR029063">
    <property type="entry name" value="SAM-dependent_MTases_sf"/>
</dbReference>
<reference evidence="2" key="1">
    <citation type="submission" date="2019-12" db="EMBL/GenBank/DDBJ databases">
        <title>Clostridiaceae gen. nov. sp. nov., isolated from sediment in Xinjiang, China.</title>
        <authorList>
            <person name="Zhang R."/>
        </authorList>
    </citation>
    <scope>NUCLEOTIDE SEQUENCE</scope>
    <source>
        <strain evidence="2">D2Q-11</strain>
    </source>
</reference>
<dbReference type="AlphaFoldDB" id="A0A942Z556"/>
<protein>
    <submittedName>
        <fullName evidence="2">Class I SAM-dependent methyltransferase</fullName>
    </submittedName>
</protein>
<name>A0A942Z556_9FIRM</name>
<dbReference type="Pfam" id="PF03848">
    <property type="entry name" value="TehB"/>
    <property type="match status" value="1"/>
</dbReference>
<dbReference type="Gene3D" id="3.40.50.150">
    <property type="entry name" value="Vaccinia Virus protein VP39"/>
    <property type="match status" value="1"/>
</dbReference>
<evidence type="ECO:0000259" key="1">
    <source>
        <dbReference type="Pfam" id="PF03848"/>
    </source>
</evidence>
<keyword evidence="2" id="KW-0489">Methyltransferase</keyword>
<dbReference type="Proteomes" id="UP000724672">
    <property type="component" value="Unassembled WGS sequence"/>
</dbReference>
<evidence type="ECO:0000313" key="2">
    <source>
        <dbReference type="EMBL" id="MBS4537066.1"/>
    </source>
</evidence>
<keyword evidence="2" id="KW-0808">Transferase</keyword>
<dbReference type="GO" id="GO:0032259">
    <property type="term" value="P:methylation"/>
    <property type="evidence" value="ECO:0007669"/>
    <property type="project" value="UniProtKB-KW"/>
</dbReference>
<dbReference type="CDD" id="cd02440">
    <property type="entry name" value="AdoMet_MTases"/>
    <property type="match status" value="1"/>
</dbReference>
<dbReference type="PANTHER" id="PTHR43861">
    <property type="entry name" value="TRANS-ACONITATE 2-METHYLTRANSFERASE-RELATED"/>
    <property type="match status" value="1"/>
</dbReference>
<dbReference type="InterPro" id="IPR015985">
    <property type="entry name" value="TehB-like_dom"/>
</dbReference>
<dbReference type="PANTHER" id="PTHR43861:SF1">
    <property type="entry name" value="TRANS-ACONITATE 2-METHYLTRANSFERASE"/>
    <property type="match status" value="1"/>
</dbReference>
<organism evidence="2 3">
    <name type="scientific">Anaeromonas frigoriresistens</name>
    <dbReference type="NCBI Taxonomy" id="2683708"/>
    <lineage>
        <taxon>Bacteria</taxon>
        <taxon>Bacillati</taxon>
        <taxon>Bacillota</taxon>
        <taxon>Tissierellia</taxon>
        <taxon>Tissierellales</taxon>
        <taxon>Thermohalobacteraceae</taxon>
        <taxon>Anaeromonas</taxon>
    </lineage>
</organism>
<proteinExistence type="predicted"/>
<dbReference type="EMBL" id="WSFT01000010">
    <property type="protein sequence ID" value="MBS4537066.1"/>
    <property type="molecule type" value="Genomic_DNA"/>
</dbReference>